<sequence>MGSKQSAAECTSKRSAVASPDQPIIQVPSQELVFTSLVDLLRYRGISAVREYEFSPRGDGGRTIV</sequence>
<keyword evidence="3" id="KW-1185">Reference proteome</keyword>
<evidence type="ECO:0000313" key="2">
    <source>
        <dbReference type="EMBL" id="PSH65053.1"/>
    </source>
</evidence>
<gene>
    <name evidence="2" type="ORF">CU103_08425</name>
</gene>
<name>A0A2P7BF11_9HYPH</name>
<evidence type="ECO:0000256" key="1">
    <source>
        <dbReference type="SAM" id="MobiDB-lite"/>
    </source>
</evidence>
<proteinExistence type="predicted"/>
<dbReference type="Proteomes" id="UP000241764">
    <property type="component" value="Unassembled WGS sequence"/>
</dbReference>
<reference evidence="3" key="1">
    <citation type="submission" date="2017-11" db="EMBL/GenBank/DDBJ databases">
        <authorList>
            <person name="Kuznetsova I."/>
            <person name="Sazanova A."/>
            <person name="Chirak E."/>
            <person name="Safronova V."/>
            <person name="Willems A."/>
        </authorList>
    </citation>
    <scope>NUCLEOTIDE SEQUENCE [LARGE SCALE GENOMIC DNA]</scope>
    <source>
        <strain evidence="3">CCBAU 03422</strain>
    </source>
</reference>
<feature type="region of interest" description="Disordered" evidence="1">
    <location>
        <begin position="1"/>
        <end position="21"/>
    </location>
</feature>
<evidence type="ECO:0000313" key="3">
    <source>
        <dbReference type="Proteomes" id="UP000241764"/>
    </source>
</evidence>
<dbReference type="AlphaFoldDB" id="A0A2P7BF11"/>
<accession>A0A2P7BF11</accession>
<dbReference type="EMBL" id="PGGM01000003">
    <property type="protein sequence ID" value="PSH65053.1"/>
    <property type="molecule type" value="Genomic_DNA"/>
</dbReference>
<organism evidence="2 3">
    <name type="scientific">Phyllobacterium sophorae</name>
    <dbReference type="NCBI Taxonomy" id="1520277"/>
    <lineage>
        <taxon>Bacteria</taxon>
        <taxon>Pseudomonadati</taxon>
        <taxon>Pseudomonadota</taxon>
        <taxon>Alphaproteobacteria</taxon>
        <taxon>Hyphomicrobiales</taxon>
        <taxon>Phyllobacteriaceae</taxon>
        <taxon>Phyllobacterium</taxon>
    </lineage>
</organism>
<comment type="caution">
    <text evidence="2">The sequence shown here is derived from an EMBL/GenBank/DDBJ whole genome shotgun (WGS) entry which is preliminary data.</text>
</comment>
<protein>
    <submittedName>
        <fullName evidence="2">Uncharacterized protein</fullName>
    </submittedName>
</protein>